<dbReference type="EMBL" id="BPVZ01000003">
    <property type="protein sequence ID" value="GKU89678.1"/>
    <property type="molecule type" value="Genomic_DNA"/>
</dbReference>
<organism evidence="1 2">
    <name type="scientific">Rubroshorea leprosula</name>
    <dbReference type="NCBI Taxonomy" id="152421"/>
    <lineage>
        <taxon>Eukaryota</taxon>
        <taxon>Viridiplantae</taxon>
        <taxon>Streptophyta</taxon>
        <taxon>Embryophyta</taxon>
        <taxon>Tracheophyta</taxon>
        <taxon>Spermatophyta</taxon>
        <taxon>Magnoliopsida</taxon>
        <taxon>eudicotyledons</taxon>
        <taxon>Gunneridae</taxon>
        <taxon>Pentapetalae</taxon>
        <taxon>rosids</taxon>
        <taxon>malvids</taxon>
        <taxon>Malvales</taxon>
        <taxon>Dipterocarpaceae</taxon>
        <taxon>Rubroshorea</taxon>
    </lineage>
</organism>
<dbReference type="Proteomes" id="UP001054252">
    <property type="component" value="Unassembled WGS sequence"/>
</dbReference>
<protein>
    <submittedName>
        <fullName evidence="1">Uncharacterized protein</fullName>
    </submittedName>
</protein>
<proteinExistence type="predicted"/>
<dbReference type="AlphaFoldDB" id="A0AAV5HLM7"/>
<comment type="caution">
    <text evidence="1">The sequence shown here is derived from an EMBL/GenBank/DDBJ whole genome shotgun (WGS) entry which is preliminary data.</text>
</comment>
<reference evidence="1 2" key="1">
    <citation type="journal article" date="2021" name="Commun. Biol.">
        <title>The genome of Shorea leprosula (Dipterocarpaceae) highlights the ecological relevance of drought in aseasonal tropical rainforests.</title>
        <authorList>
            <person name="Ng K.K.S."/>
            <person name="Kobayashi M.J."/>
            <person name="Fawcett J.A."/>
            <person name="Hatakeyama M."/>
            <person name="Paape T."/>
            <person name="Ng C.H."/>
            <person name="Ang C.C."/>
            <person name="Tnah L.H."/>
            <person name="Lee C.T."/>
            <person name="Nishiyama T."/>
            <person name="Sese J."/>
            <person name="O'Brien M.J."/>
            <person name="Copetti D."/>
            <person name="Mohd Noor M.I."/>
            <person name="Ong R.C."/>
            <person name="Putra M."/>
            <person name="Sireger I.Z."/>
            <person name="Indrioko S."/>
            <person name="Kosugi Y."/>
            <person name="Izuno A."/>
            <person name="Isagi Y."/>
            <person name="Lee S.L."/>
            <person name="Shimizu K.K."/>
        </authorList>
    </citation>
    <scope>NUCLEOTIDE SEQUENCE [LARGE SCALE GENOMIC DNA]</scope>
    <source>
        <strain evidence="1">214</strain>
    </source>
</reference>
<evidence type="ECO:0000313" key="2">
    <source>
        <dbReference type="Proteomes" id="UP001054252"/>
    </source>
</evidence>
<name>A0AAV5HLM7_9ROSI</name>
<evidence type="ECO:0000313" key="1">
    <source>
        <dbReference type="EMBL" id="GKU89678.1"/>
    </source>
</evidence>
<gene>
    <name evidence="1" type="ORF">SLEP1_g3784</name>
</gene>
<keyword evidence="2" id="KW-1185">Reference proteome</keyword>
<accession>A0AAV5HLM7</accession>
<sequence>MVKFRTLCICGTLSQMHGSHKCTASVVSRIWVLRRDIGYC</sequence>